<dbReference type="InterPro" id="IPR000408">
    <property type="entry name" value="Reg_chr_condens"/>
</dbReference>
<reference evidence="2 3" key="1">
    <citation type="submission" date="2015-08" db="EMBL/GenBank/DDBJ databases">
        <authorList>
            <person name="Babu N.S."/>
            <person name="Beckwith C.J."/>
            <person name="Beseler K.G."/>
            <person name="Brison A."/>
            <person name="Carone J.V."/>
            <person name="Caskin T.P."/>
            <person name="Diamond M."/>
            <person name="Durham M.E."/>
            <person name="Foxe J.M."/>
            <person name="Go M."/>
            <person name="Henderson B.A."/>
            <person name="Jones I.B."/>
            <person name="McGettigan J.A."/>
            <person name="Micheletti S.J."/>
            <person name="Nasrallah M.E."/>
            <person name="Ortiz D."/>
            <person name="Piller C.R."/>
            <person name="Privatt S.R."/>
            <person name="Schneider S.L."/>
            <person name="Sharp S."/>
            <person name="Smith T.C."/>
            <person name="Stanton J.D."/>
            <person name="Ullery H.E."/>
            <person name="Wilson R.J."/>
            <person name="Serrano M.G."/>
            <person name="Buck G."/>
            <person name="Lee V."/>
            <person name="Wang Y."/>
            <person name="Carvalho R."/>
            <person name="Voegtly L."/>
            <person name="Shi R."/>
            <person name="Duckworth R."/>
            <person name="Johnson A."/>
            <person name="Loviza R."/>
            <person name="Walstead R."/>
            <person name="Shah Z."/>
            <person name="Kiflezghi M."/>
            <person name="Wade K."/>
            <person name="Ball S.L."/>
            <person name="Bradley K.W."/>
            <person name="Asai D.J."/>
            <person name="Bowman C.A."/>
            <person name="Russell D.A."/>
            <person name="Pope W.H."/>
            <person name="Jacobs-Sera D."/>
            <person name="Hendrix R.W."/>
            <person name="Hatfull G.F."/>
        </authorList>
    </citation>
    <scope>NUCLEOTIDE SEQUENCE [LARGE SCALE GENOMIC DNA]</scope>
    <source>
        <strain evidence="2 3">DSM 27648</strain>
    </source>
</reference>
<evidence type="ECO:0000313" key="3">
    <source>
        <dbReference type="Proteomes" id="UP000064967"/>
    </source>
</evidence>
<evidence type="ECO:0000313" key="2">
    <source>
        <dbReference type="EMBL" id="AKV00307.1"/>
    </source>
</evidence>
<dbReference type="EMBL" id="CP012333">
    <property type="protein sequence ID" value="AKV00307.1"/>
    <property type="molecule type" value="Genomic_DNA"/>
</dbReference>
<dbReference type="STRING" id="1391654.AKJ09_06970"/>
<dbReference type="PANTHER" id="PTHR45982:SF1">
    <property type="entry name" value="REGULATOR OF CHROMOSOME CONDENSATION"/>
    <property type="match status" value="1"/>
</dbReference>
<dbReference type="InterPro" id="IPR051553">
    <property type="entry name" value="Ran_GTPase-activating"/>
</dbReference>
<dbReference type="Proteomes" id="UP000064967">
    <property type="component" value="Chromosome"/>
</dbReference>
<sequence length="444" mass="44069">MGLLASFGALAVLACSTSDQNSTPTADGDAEAPAHEAGREAADAGEGTRDGDADADAALPPPTYDFTIACTTTPCVKQVAGRGGSHACAVLDDGSVRCWGSNDSGQLGTGLSDAEPMPAFAAAPRAVTGITDAASVAVAGNGLSGTTCVVSTTGVVSCFGSDASGQLGQGSSPSAKAHPVPAVVGGLKAKSVALANTFAFAVGTDDHLWSWGANDTFQLASTRNDAVANTVPALADRISNPARAFAGTTKNGFVLSTEGGVLSWGSSVDSQLARASSLVNDPVPSAVALSDIAGIASGASHVCALSRGGGVYCWGANDHGQLGISTLGAQRLPAAVLLPDGVQAVAVFAGGNDTCIIAANGDLHCWGANQSGQLGTLEGDDKPRPQRIAGLDEQAVSAAIMDGSICALLRSGRVACWGDNLVGQLGRGARDETIHVEPAAVAFE</sequence>
<keyword evidence="3" id="KW-1185">Reference proteome</keyword>
<protein>
    <submittedName>
        <fullName evidence="2">Regulator of chromosome condensation RCC1</fullName>
    </submittedName>
</protein>
<dbReference type="Pfam" id="PF00415">
    <property type="entry name" value="RCC1"/>
    <property type="match status" value="1"/>
</dbReference>
<dbReference type="PRINTS" id="PR00633">
    <property type="entry name" value="RCCNDNSATION"/>
</dbReference>
<feature type="compositionally biased region" description="Basic and acidic residues" evidence="1">
    <location>
        <begin position="32"/>
        <end position="52"/>
    </location>
</feature>
<dbReference type="Gene3D" id="2.130.10.30">
    <property type="entry name" value="Regulator of chromosome condensation 1/beta-lactamase-inhibitor protein II"/>
    <property type="match status" value="2"/>
</dbReference>
<dbReference type="PANTHER" id="PTHR45982">
    <property type="entry name" value="REGULATOR OF CHROMOSOME CONDENSATION"/>
    <property type="match status" value="1"/>
</dbReference>
<dbReference type="PROSITE" id="PS50012">
    <property type="entry name" value="RCC1_3"/>
    <property type="match status" value="6"/>
</dbReference>
<dbReference type="AlphaFoldDB" id="A0A0K1Q3U5"/>
<dbReference type="GO" id="GO:0005737">
    <property type="term" value="C:cytoplasm"/>
    <property type="evidence" value="ECO:0007669"/>
    <property type="project" value="TreeGrafter"/>
</dbReference>
<feature type="region of interest" description="Disordered" evidence="1">
    <location>
        <begin position="18"/>
        <end position="58"/>
    </location>
</feature>
<evidence type="ECO:0000256" key="1">
    <source>
        <dbReference type="SAM" id="MobiDB-lite"/>
    </source>
</evidence>
<organism evidence="2 3">
    <name type="scientific">Labilithrix luteola</name>
    <dbReference type="NCBI Taxonomy" id="1391654"/>
    <lineage>
        <taxon>Bacteria</taxon>
        <taxon>Pseudomonadati</taxon>
        <taxon>Myxococcota</taxon>
        <taxon>Polyangia</taxon>
        <taxon>Polyangiales</taxon>
        <taxon>Labilitrichaceae</taxon>
        <taxon>Labilithrix</taxon>
    </lineage>
</organism>
<dbReference type="InterPro" id="IPR009091">
    <property type="entry name" value="RCC1/BLIP-II"/>
</dbReference>
<proteinExistence type="predicted"/>
<dbReference type="GO" id="GO:0005085">
    <property type="term" value="F:guanyl-nucleotide exchange factor activity"/>
    <property type="evidence" value="ECO:0007669"/>
    <property type="project" value="TreeGrafter"/>
</dbReference>
<dbReference type="SUPFAM" id="SSF50985">
    <property type="entry name" value="RCC1/BLIP-II"/>
    <property type="match status" value="2"/>
</dbReference>
<dbReference type="Pfam" id="PF13540">
    <property type="entry name" value="RCC1_2"/>
    <property type="match status" value="2"/>
</dbReference>
<dbReference type="KEGG" id="llu:AKJ09_06970"/>
<accession>A0A0K1Q3U5</accession>
<gene>
    <name evidence="2" type="ORF">AKJ09_06970</name>
</gene>
<name>A0A0K1Q3U5_9BACT</name>